<keyword evidence="2" id="KW-1185">Reference proteome</keyword>
<dbReference type="Proteomes" id="UP000805193">
    <property type="component" value="Unassembled WGS sequence"/>
</dbReference>
<gene>
    <name evidence="1" type="ORF">HPB47_001865</name>
</gene>
<protein>
    <submittedName>
        <fullName evidence="1">Uncharacterized protein</fullName>
    </submittedName>
</protein>
<dbReference type="EMBL" id="JABSTQ010010250">
    <property type="protein sequence ID" value="KAG0422302.1"/>
    <property type="molecule type" value="Genomic_DNA"/>
</dbReference>
<feature type="non-terminal residue" evidence="1">
    <location>
        <position position="644"/>
    </location>
</feature>
<evidence type="ECO:0000313" key="1">
    <source>
        <dbReference type="EMBL" id="KAG0422302.1"/>
    </source>
</evidence>
<name>A0AC60PPM4_IXOPE</name>
<evidence type="ECO:0000313" key="2">
    <source>
        <dbReference type="Proteomes" id="UP000805193"/>
    </source>
</evidence>
<proteinExistence type="predicted"/>
<organism evidence="1 2">
    <name type="scientific">Ixodes persulcatus</name>
    <name type="common">Taiga tick</name>
    <dbReference type="NCBI Taxonomy" id="34615"/>
    <lineage>
        <taxon>Eukaryota</taxon>
        <taxon>Metazoa</taxon>
        <taxon>Ecdysozoa</taxon>
        <taxon>Arthropoda</taxon>
        <taxon>Chelicerata</taxon>
        <taxon>Arachnida</taxon>
        <taxon>Acari</taxon>
        <taxon>Parasitiformes</taxon>
        <taxon>Ixodida</taxon>
        <taxon>Ixodoidea</taxon>
        <taxon>Ixodidae</taxon>
        <taxon>Ixodinae</taxon>
        <taxon>Ixodes</taxon>
    </lineage>
</organism>
<accession>A0AC60PPM4</accession>
<comment type="caution">
    <text evidence="1">The sequence shown here is derived from an EMBL/GenBank/DDBJ whole genome shotgun (WGS) entry which is preliminary data.</text>
</comment>
<sequence>MSPGCARTAWNSLYFSLPETLSLMDWQGSLRTRPPSLTAARDKSGKTALHYCAENLTVGCAELLLMVEPGLASVQDEEGYTTLHFAVISGNRTMVRFLVDRGADVSVLDNEKHSCVHWATVCGELECMDILVAAGADPSTPDIHGAYPIHYAAQMCGPNSEMGNDVRVGLAALRRLIQLGVDVSVRDQDGRPPLLWAASVGSSDAILALVNAGADVSATDKDGLTALHCAASRGHVDCLETLISLCGAEVDAVDSNGCSALFYAVTLGHADCTQLLLKYGAMANRQDHKGRTLENKMQDFHATASSLPDNAILLLTETWLDSSVHDVDRSYDLEHPDLEAIFLELHLPHGTVLLGCVYCPPSTRNSAYQLLDASLTRALVKPYRDILLIGDFNSHIDWWNNDEPVPGDAFDDLLLDATSSAELFQVCRSPTYLPRNSLLDLVFTTDLTKILSCDVYPGLSGSDHMAVEVSFATSLPRKGHFARTIWRFLEMDHAHLASLAHFAAWVMTTMGSDYLSNVDLWQDSVLLCRAFSPVRGNQCPELITWPAHCGAAKGQSETLKILAQHGANLYMRNLRGDLPLHEAVQSGRKDLVQWLLELQPSAVNSPNNNGRSALHVAAIANSVEMCKVLMDKGAEVNPVMRNNK</sequence>
<reference evidence="1 2" key="1">
    <citation type="journal article" date="2020" name="Cell">
        <title>Large-Scale Comparative Analyses of Tick Genomes Elucidate Their Genetic Diversity and Vector Capacities.</title>
        <authorList>
            <consortium name="Tick Genome and Microbiome Consortium (TIGMIC)"/>
            <person name="Jia N."/>
            <person name="Wang J."/>
            <person name="Shi W."/>
            <person name="Du L."/>
            <person name="Sun Y."/>
            <person name="Zhan W."/>
            <person name="Jiang J.F."/>
            <person name="Wang Q."/>
            <person name="Zhang B."/>
            <person name="Ji P."/>
            <person name="Bell-Sakyi L."/>
            <person name="Cui X.M."/>
            <person name="Yuan T.T."/>
            <person name="Jiang B.G."/>
            <person name="Yang W.F."/>
            <person name="Lam T.T."/>
            <person name="Chang Q.C."/>
            <person name="Ding S.J."/>
            <person name="Wang X.J."/>
            <person name="Zhu J.G."/>
            <person name="Ruan X.D."/>
            <person name="Zhao L."/>
            <person name="Wei J.T."/>
            <person name="Ye R.Z."/>
            <person name="Que T.C."/>
            <person name="Du C.H."/>
            <person name="Zhou Y.H."/>
            <person name="Cheng J.X."/>
            <person name="Dai P.F."/>
            <person name="Guo W.B."/>
            <person name="Han X.H."/>
            <person name="Huang E.J."/>
            <person name="Li L.F."/>
            <person name="Wei W."/>
            <person name="Gao Y.C."/>
            <person name="Liu J.Z."/>
            <person name="Shao H.Z."/>
            <person name="Wang X."/>
            <person name="Wang C.C."/>
            <person name="Yang T.C."/>
            <person name="Huo Q.B."/>
            <person name="Li W."/>
            <person name="Chen H.Y."/>
            <person name="Chen S.E."/>
            <person name="Zhou L.G."/>
            <person name="Ni X.B."/>
            <person name="Tian J.H."/>
            <person name="Sheng Y."/>
            <person name="Liu T."/>
            <person name="Pan Y.S."/>
            <person name="Xia L.Y."/>
            <person name="Li J."/>
            <person name="Zhao F."/>
            <person name="Cao W.C."/>
        </authorList>
    </citation>
    <scope>NUCLEOTIDE SEQUENCE [LARGE SCALE GENOMIC DNA]</scope>
    <source>
        <strain evidence="1">Iper-2018</strain>
    </source>
</reference>